<evidence type="ECO:0000256" key="1">
    <source>
        <dbReference type="SAM" id="MobiDB-lite"/>
    </source>
</evidence>
<keyword evidence="3" id="KW-1185">Reference proteome</keyword>
<gene>
    <name evidence="2" type="ORF">Pan189_00400</name>
</gene>
<name>A0A517QVU3_9PLAN</name>
<protein>
    <submittedName>
        <fullName evidence="2">Uncharacterized protein</fullName>
    </submittedName>
</protein>
<dbReference type="Proteomes" id="UP000317318">
    <property type="component" value="Chromosome"/>
</dbReference>
<sequence length="59" mass="6377">MNHPQSLAEPVPPAADPCGNLQPAHHTAPETPFPSHSTTSANPSIAKEHTFVEKLWVRV</sequence>
<evidence type="ECO:0000313" key="3">
    <source>
        <dbReference type="Proteomes" id="UP000317318"/>
    </source>
</evidence>
<accession>A0A517QVU3</accession>
<dbReference type="EMBL" id="CP036268">
    <property type="protein sequence ID" value="QDT35687.1"/>
    <property type="molecule type" value="Genomic_DNA"/>
</dbReference>
<dbReference type="KEGG" id="svp:Pan189_00400"/>
<dbReference type="AlphaFoldDB" id="A0A517QVU3"/>
<feature type="region of interest" description="Disordered" evidence="1">
    <location>
        <begin position="1"/>
        <end position="48"/>
    </location>
</feature>
<proteinExistence type="predicted"/>
<evidence type="ECO:0000313" key="2">
    <source>
        <dbReference type="EMBL" id="QDT35687.1"/>
    </source>
</evidence>
<feature type="compositionally biased region" description="Polar residues" evidence="1">
    <location>
        <begin position="34"/>
        <end position="43"/>
    </location>
</feature>
<organism evidence="2 3">
    <name type="scientific">Stratiformator vulcanicus</name>
    <dbReference type="NCBI Taxonomy" id="2527980"/>
    <lineage>
        <taxon>Bacteria</taxon>
        <taxon>Pseudomonadati</taxon>
        <taxon>Planctomycetota</taxon>
        <taxon>Planctomycetia</taxon>
        <taxon>Planctomycetales</taxon>
        <taxon>Planctomycetaceae</taxon>
        <taxon>Stratiformator</taxon>
    </lineage>
</organism>
<reference evidence="2 3" key="1">
    <citation type="submission" date="2019-02" db="EMBL/GenBank/DDBJ databases">
        <title>Deep-cultivation of Planctomycetes and their phenomic and genomic characterization uncovers novel biology.</title>
        <authorList>
            <person name="Wiegand S."/>
            <person name="Jogler M."/>
            <person name="Boedeker C."/>
            <person name="Pinto D."/>
            <person name="Vollmers J."/>
            <person name="Rivas-Marin E."/>
            <person name="Kohn T."/>
            <person name="Peeters S.H."/>
            <person name="Heuer A."/>
            <person name="Rast P."/>
            <person name="Oberbeckmann S."/>
            <person name="Bunk B."/>
            <person name="Jeske O."/>
            <person name="Meyerdierks A."/>
            <person name="Storesund J.E."/>
            <person name="Kallscheuer N."/>
            <person name="Luecker S."/>
            <person name="Lage O.M."/>
            <person name="Pohl T."/>
            <person name="Merkel B.J."/>
            <person name="Hornburger P."/>
            <person name="Mueller R.-W."/>
            <person name="Bruemmer F."/>
            <person name="Labrenz M."/>
            <person name="Spormann A.M."/>
            <person name="Op den Camp H."/>
            <person name="Overmann J."/>
            <person name="Amann R."/>
            <person name="Jetten M.S.M."/>
            <person name="Mascher T."/>
            <person name="Medema M.H."/>
            <person name="Devos D.P."/>
            <person name="Kaster A.-K."/>
            <person name="Ovreas L."/>
            <person name="Rohde M."/>
            <person name="Galperin M.Y."/>
            <person name="Jogler C."/>
        </authorList>
    </citation>
    <scope>NUCLEOTIDE SEQUENCE [LARGE SCALE GENOMIC DNA]</scope>
    <source>
        <strain evidence="2 3">Pan189</strain>
    </source>
</reference>